<gene>
    <name evidence="2" type="ORF">ABUW04_12380</name>
</gene>
<protein>
    <submittedName>
        <fullName evidence="2">Uncharacterized protein</fullName>
    </submittedName>
</protein>
<keyword evidence="3" id="KW-1185">Reference proteome</keyword>
<comment type="caution">
    <text evidence="2">The sequence shown here is derived from an EMBL/GenBank/DDBJ whole genome shotgun (WGS) entry which is preliminary data.</text>
</comment>
<feature type="transmembrane region" description="Helical" evidence="1">
    <location>
        <begin position="9"/>
        <end position="28"/>
    </location>
</feature>
<proteinExistence type="predicted"/>
<dbReference type="RefSeq" id="WP_380564573.1">
    <property type="nucleotide sequence ID" value="NZ_JBEUKS010000004.1"/>
</dbReference>
<dbReference type="Proteomes" id="UP001592581">
    <property type="component" value="Unassembled WGS sequence"/>
</dbReference>
<keyword evidence="1" id="KW-1133">Transmembrane helix</keyword>
<evidence type="ECO:0000313" key="2">
    <source>
        <dbReference type="EMBL" id="MFC1439060.1"/>
    </source>
</evidence>
<organism evidence="2 3">
    <name type="scientific">Streptacidiphilus jeojiensis</name>
    <dbReference type="NCBI Taxonomy" id="3229225"/>
    <lineage>
        <taxon>Bacteria</taxon>
        <taxon>Bacillati</taxon>
        <taxon>Actinomycetota</taxon>
        <taxon>Actinomycetes</taxon>
        <taxon>Kitasatosporales</taxon>
        <taxon>Streptomycetaceae</taxon>
        <taxon>Streptacidiphilus</taxon>
    </lineage>
</organism>
<sequence>MSFRVRNTLRLALMGLAVDGLLVLQWRFGRHSSWAGIAPWGLGFLALTLLSTGYAWWFYGSPQRVAELAARKAARRSGL</sequence>
<name>A0ABV6XLF0_9ACTN</name>
<feature type="transmembrane region" description="Helical" evidence="1">
    <location>
        <begin position="40"/>
        <end position="59"/>
    </location>
</feature>
<keyword evidence="1" id="KW-0812">Transmembrane</keyword>
<dbReference type="EMBL" id="JBEUKS010000004">
    <property type="protein sequence ID" value="MFC1439060.1"/>
    <property type="molecule type" value="Genomic_DNA"/>
</dbReference>
<reference evidence="2 3" key="1">
    <citation type="submission" date="2024-06" db="EMBL/GenBank/DDBJ databases">
        <authorList>
            <person name="Lee S.D."/>
        </authorList>
    </citation>
    <scope>NUCLEOTIDE SEQUENCE [LARGE SCALE GENOMIC DNA]</scope>
    <source>
        <strain evidence="2 3">N1-10</strain>
    </source>
</reference>
<evidence type="ECO:0000313" key="3">
    <source>
        <dbReference type="Proteomes" id="UP001592581"/>
    </source>
</evidence>
<evidence type="ECO:0000256" key="1">
    <source>
        <dbReference type="SAM" id="Phobius"/>
    </source>
</evidence>
<accession>A0ABV6XLF0</accession>
<keyword evidence="1" id="KW-0472">Membrane</keyword>